<dbReference type="GO" id="GO:0044423">
    <property type="term" value="C:virion component"/>
    <property type="evidence" value="ECO:0007669"/>
    <property type="project" value="UniProtKB-KW"/>
</dbReference>
<feature type="non-terminal residue" evidence="4">
    <location>
        <position position="231"/>
    </location>
</feature>
<proteinExistence type="predicted"/>
<keyword evidence="2" id="KW-0946">Virion</keyword>
<gene>
    <name evidence="4" type="ORF">S01H1_55918</name>
</gene>
<evidence type="ECO:0000256" key="3">
    <source>
        <dbReference type="SAM" id="MobiDB-lite"/>
    </source>
</evidence>
<evidence type="ECO:0000256" key="1">
    <source>
        <dbReference type="ARBA" id="ARBA00004328"/>
    </source>
</evidence>
<protein>
    <submittedName>
        <fullName evidence="4">Uncharacterized protein</fullName>
    </submittedName>
</protein>
<reference evidence="4" key="1">
    <citation type="journal article" date="2014" name="Front. Microbiol.">
        <title>High frequency of phylogenetically diverse reductive dehalogenase-homologous genes in deep subseafloor sedimentary metagenomes.</title>
        <authorList>
            <person name="Kawai M."/>
            <person name="Futagami T."/>
            <person name="Toyoda A."/>
            <person name="Takaki Y."/>
            <person name="Nishi S."/>
            <person name="Hori S."/>
            <person name="Arai W."/>
            <person name="Tsubouchi T."/>
            <person name="Morono Y."/>
            <person name="Uchiyama I."/>
            <person name="Ito T."/>
            <person name="Fujiyama A."/>
            <person name="Inagaki F."/>
            <person name="Takami H."/>
        </authorList>
    </citation>
    <scope>NUCLEOTIDE SEQUENCE</scope>
    <source>
        <strain evidence="4">Expedition CK06-06</strain>
    </source>
</reference>
<evidence type="ECO:0000313" key="4">
    <source>
        <dbReference type="EMBL" id="GAG14920.1"/>
    </source>
</evidence>
<organism evidence="4">
    <name type="scientific">marine sediment metagenome</name>
    <dbReference type="NCBI Taxonomy" id="412755"/>
    <lineage>
        <taxon>unclassified sequences</taxon>
        <taxon>metagenomes</taxon>
        <taxon>ecological metagenomes</taxon>
    </lineage>
</organism>
<sequence>MKNINPGAAYIDQTKASALLEKWDPVLSYKSTTVAPIEDEHTRMNTAILLENQEQWCLKEATYAGSPGSVFGYGSTPATVGQQGGNVGNVDFYATGDARLPKVLIPMIRRTFPELITNEIVGVQPMSGPVGLAFALRYRYDGASLDWQDPSRRTYDATNPTEFRGGSQSSSDGREAGYNYLNSQYTGTSSAHLSGLGVVGSGEDWEQLQEDQGVAEWLANYEMTGQIPQMT</sequence>
<dbReference type="AlphaFoldDB" id="X0V9Q0"/>
<feature type="region of interest" description="Disordered" evidence="3">
    <location>
        <begin position="150"/>
        <end position="178"/>
    </location>
</feature>
<feature type="compositionally biased region" description="Polar residues" evidence="3">
    <location>
        <begin position="156"/>
        <end position="171"/>
    </location>
</feature>
<name>X0V9Q0_9ZZZZ</name>
<accession>X0V9Q0</accession>
<comment type="subcellular location">
    <subcellularLocation>
        <location evidence="1">Virion</location>
    </subcellularLocation>
</comment>
<evidence type="ECO:0000256" key="2">
    <source>
        <dbReference type="ARBA" id="ARBA00022844"/>
    </source>
</evidence>
<dbReference type="Pfam" id="PF07068">
    <property type="entry name" value="Gp23"/>
    <property type="match status" value="1"/>
</dbReference>
<comment type="caution">
    <text evidence="4">The sequence shown here is derived from an EMBL/GenBank/DDBJ whole genome shotgun (WGS) entry which is preliminary data.</text>
</comment>
<dbReference type="InterPro" id="IPR010762">
    <property type="entry name" value="Gp23/Gp24_T4-like"/>
</dbReference>
<dbReference type="EMBL" id="BARS01036369">
    <property type="protein sequence ID" value="GAG14920.1"/>
    <property type="molecule type" value="Genomic_DNA"/>
</dbReference>